<feature type="transmembrane region" description="Helical" evidence="1">
    <location>
        <begin position="39"/>
        <end position="59"/>
    </location>
</feature>
<evidence type="ECO:0000256" key="1">
    <source>
        <dbReference type="SAM" id="Phobius"/>
    </source>
</evidence>
<feature type="transmembrane region" description="Helical" evidence="1">
    <location>
        <begin position="71"/>
        <end position="93"/>
    </location>
</feature>
<name>A0A1H1EX66_9BACI</name>
<dbReference type="EMBL" id="FNKD01000003">
    <property type="protein sequence ID" value="SDQ93139.1"/>
    <property type="molecule type" value="Genomic_DNA"/>
</dbReference>
<protein>
    <submittedName>
        <fullName evidence="2">Uncharacterized protein</fullName>
    </submittedName>
</protein>
<gene>
    <name evidence="2" type="ORF">SAMN05216231_3087</name>
</gene>
<reference evidence="2 3" key="1">
    <citation type="submission" date="2016-10" db="EMBL/GenBank/DDBJ databases">
        <authorList>
            <person name="de Groot N.N."/>
        </authorList>
    </citation>
    <scope>NUCLEOTIDE SEQUENCE [LARGE SCALE GENOMIC DNA]</scope>
    <source>
        <strain evidence="2 3">CGMCC 1.10449</strain>
    </source>
</reference>
<organism evidence="2 3">
    <name type="scientific">Virgibacillus salinus</name>
    <dbReference type="NCBI Taxonomy" id="553311"/>
    <lineage>
        <taxon>Bacteria</taxon>
        <taxon>Bacillati</taxon>
        <taxon>Bacillota</taxon>
        <taxon>Bacilli</taxon>
        <taxon>Bacillales</taxon>
        <taxon>Bacillaceae</taxon>
        <taxon>Virgibacillus</taxon>
    </lineage>
</organism>
<dbReference type="RefSeq" id="WP_092493838.1">
    <property type="nucleotide sequence ID" value="NZ_FNKD01000003.1"/>
</dbReference>
<keyword evidence="1" id="KW-0812">Transmembrane</keyword>
<accession>A0A1H1EX66</accession>
<evidence type="ECO:0000313" key="3">
    <source>
        <dbReference type="Proteomes" id="UP000199444"/>
    </source>
</evidence>
<dbReference type="Proteomes" id="UP000199444">
    <property type="component" value="Unassembled WGS sequence"/>
</dbReference>
<evidence type="ECO:0000313" key="2">
    <source>
        <dbReference type="EMBL" id="SDQ93139.1"/>
    </source>
</evidence>
<proteinExistence type="predicted"/>
<sequence>MFNYIKFNLKMFPAYLVLSFLLLFNILLGTEGDNYLKDISGAIFQLVILMLIPNVFYMVRHNEDKGNILGFLGIIPLIPLPFILIAILMRIVYL</sequence>
<dbReference type="AlphaFoldDB" id="A0A1H1EX66"/>
<keyword evidence="3" id="KW-1185">Reference proteome</keyword>
<keyword evidence="1" id="KW-0472">Membrane</keyword>
<keyword evidence="1" id="KW-1133">Transmembrane helix</keyword>